<dbReference type="EMBL" id="KL367516">
    <property type="protein sequence ID" value="KFD67268.1"/>
    <property type="molecule type" value="Genomic_DNA"/>
</dbReference>
<protein>
    <recommendedName>
        <fullName evidence="3">PCI domain-containing protein</fullName>
    </recommendedName>
</protein>
<dbReference type="PANTHER" id="PTHR15350">
    <property type="entry name" value="COP9 SIGNALOSOME COMPLEX SUBUNIT 7/DENDRITIC CELL PROTEIN GA17"/>
    <property type="match status" value="1"/>
</dbReference>
<evidence type="ECO:0000313" key="4">
    <source>
        <dbReference type="EMBL" id="KFD54053.1"/>
    </source>
</evidence>
<dbReference type="InterPro" id="IPR045237">
    <property type="entry name" value="COPS7/eIF3m"/>
</dbReference>
<evidence type="ECO:0000256" key="1">
    <source>
        <dbReference type="ARBA" id="ARBA00008482"/>
    </source>
</evidence>
<comment type="similarity">
    <text evidence="1">Belongs to the CSN7/EIF3M family. CSN7 subfamily.</text>
</comment>
<organism evidence="4 6">
    <name type="scientific">Trichuris suis</name>
    <name type="common">pig whipworm</name>
    <dbReference type="NCBI Taxonomy" id="68888"/>
    <lineage>
        <taxon>Eukaryota</taxon>
        <taxon>Metazoa</taxon>
        <taxon>Ecdysozoa</taxon>
        <taxon>Nematoda</taxon>
        <taxon>Enoplea</taxon>
        <taxon>Dorylaimia</taxon>
        <taxon>Trichinellida</taxon>
        <taxon>Trichuridae</taxon>
        <taxon>Trichuris</taxon>
    </lineage>
</organism>
<dbReference type="EMBL" id="KL363211">
    <property type="protein sequence ID" value="KFD54053.1"/>
    <property type="molecule type" value="Genomic_DNA"/>
</dbReference>
<reference evidence="4 6" key="1">
    <citation type="journal article" date="2014" name="Nat. Genet.">
        <title>Genome and transcriptome of the porcine whipworm Trichuris suis.</title>
        <authorList>
            <person name="Jex A.R."/>
            <person name="Nejsum P."/>
            <person name="Schwarz E.M."/>
            <person name="Hu L."/>
            <person name="Young N.D."/>
            <person name="Hall R.S."/>
            <person name="Korhonen P.K."/>
            <person name="Liao S."/>
            <person name="Thamsborg S."/>
            <person name="Xia J."/>
            <person name="Xu P."/>
            <person name="Wang S."/>
            <person name="Scheerlinck J.P."/>
            <person name="Hofmann A."/>
            <person name="Sternberg P.W."/>
            <person name="Wang J."/>
            <person name="Gasser R.B."/>
        </authorList>
    </citation>
    <scope>NUCLEOTIDE SEQUENCE [LARGE SCALE GENOMIC DNA]</scope>
    <source>
        <strain evidence="5">DCEP-RM93F</strain>
        <strain evidence="4">DCEP-RM93M</strain>
    </source>
</reference>
<dbReference type="GO" id="GO:0008180">
    <property type="term" value="C:COP9 signalosome"/>
    <property type="evidence" value="ECO:0007669"/>
    <property type="project" value="UniProtKB-KW"/>
</dbReference>
<name>A0A085MA07_9BILA</name>
<sequence>MCAFIIVSLLRKCQRNWKNSVCSSQLLPEFALIMQSRSIPKLEEFQSCTESQLIELIVACIDNPSIYCFGEVLALPAVEKLTNSDAAKKYHNLLTLFAYGNYGTYLARKDLFPPLTESMILKLRQLTIVSLAARKTEIPYSELFSELDLDSKDIRSLEDIIIDAIYNNLLIGKMDQIGRKLIVKWHMGRDVHPKQYDALIACLDGYAAVCDETLIEVKKETSFIESNKLNGLKFSGSESEM</sequence>
<dbReference type="Proteomes" id="UP000030764">
    <property type="component" value="Unassembled WGS sequence"/>
</dbReference>
<dbReference type="AlphaFoldDB" id="A0A085MA07"/>
<keyword evidence="6" id="KW-1185">Reference proteome</keyword>
<dbReference type="SMART" id="SM00088">
    <property type="entry name" value="PINT"/>
    <property type="match status" value="1"/>
</dbReference>
<dbReference type="PANTHER" id="PTHR15350:SF5">
    <property type="entry name" value="COP9 SIGNALOSOME COMPLEX SUBUNIT 7"/>
    <property type="match status" value="1"/>
</dbReference>
<evidence type="ECO:0000256" key="2">
    <source>
        <dbReference type="ARBA" id="ARBA00022790"/>
    </source>
</evidence>
<evidence type="ECO:0000259" key="3">
    <source>
        <dbReference type="PROSITE" id="PS50250"/>
    </source>
</evidence>
<dbReference type="Proteomes" id="UP000030758">
    <property type="component" value="Unassembled WGS sequence"/>
</dbReference>
<dbReference type="Pfam" id="PF01399">
    <property type="entry name" value="PCI"/>
    <property type="match status" value="1"/>
</dbReference>
<keyword evidence="2" id="KW-0736">Signalosome</keyword>
<dbReference type="PROSITE" id="PS50250">
    <property type="entry name" value="PCI"/>
    <property type="match status" value="1"/>
</dbReference>
<dbReference type="InterPro" id="IPR000717">
    <property type="entry name" value="PCI_dom"/>
</dbReference>
<proteinExistence type="inferred from homology"/>
<accession>A0A085MA07</accession>
<evidence type="ECO:0000313" key="6">
    <source>
        <dbReference type="Proteomes" id="UP000030764"/>
    </source>
</evidence>
<gene>
    <name evidence="4" type="ORF">M513_05072</name>
    <name evidence="5" type="ORF">M514_05072</name>
</gene>
<feature type="domain" description="PCI" evidence="3">
    <location>
        <begin position="22"/>
        <end position="188"/>
    </location>
</feature>
<evidence type="ECO:0000313" key="5">
    <source>
        <dbReference type="EMBL" id="KFD67268.1"/>
    </source>
</evidence>